<dbReference type="InterPro" id="IPR036236">
    <property type="entry name" value="Znf_C2H2_sf"/>
</dbReference>
<keyword evidence="1" id="KW-0175">Coiled coil</keyword>
<dbReference type="GO" id="GO:0005634">
    <property type="term" value="C:nucleus"/>
    <property type="evidence" value="ECO:0007669"/>
    <property type="project" value="TreeGrafter"/>
</dbReference>
<feature type="compositionally biased region" description="Polar residues" evidence="2">
    <location>
        <begin position="146"/>
        <end position="156"/>
    </location>
</feature>
<keyword evidence="5" id="KW-1185">Reference proteome</keyword>
<dbReference type="InterPro" id="IPR003604">
    <property type="entry name" value="Matrin/U1-like-C_Znf_C2H2"/>
</dbReference>
<feature type="compositionally biased region" description="Basic and acidic residues" evidence="2">
    <location>
        <begin position="592"/>
        <end position="615"/>
    </location>
</feature>
<gene>
    <name evidence="4" type="ORF">KUF71_025258</name>
</gene>
<dbReference type="SUPFAM" id="SSF57667">
    <property type="entry name" value="beta-beta-alpha zinc fingers"/>
    <property type="match status" value="1"/>
</dbReference>
<dbReference type="Gene3D" id="3.30.160.60">
    <property type="entry name" value="Classic Zinc Finger"/>
    <property type="match status" value="1"/>
</dbReference>
<accession>A0AAE1LF84</accession>
<feature type="coiled-coil region" evidence="1">
    <location>
        <begin position="289"/>
        <end position="318"/>
    </location>
</feature>
<feature type="region of interest" description="Disordered" evidence="2">
    <location>
        <begin position="1"/>
        <end position="66"/>
    </location>
</feature>
<dbReference type="PANTHER" id="PTHR15491:SF9">
    <property type="entry name" value="CIP1-INTERACTING ZINC FINGER PROTEIN"/>
    <property type="match status" value="1"/>
</dbReference>
<dbReference type="Proteomes" id="UP001219518">
    <property type="component" value="Unassembled WGS sequence"/>
</dbReference>
<dbReference type="AlphaFoldDB" id="A0AAE1LF84"/>
<evidence type="ECO:0000313" key="5">
    <source>
        <dbReference type="Proteomes" id="UP001219518"/>
    </source>
</evidence>
<feature type="compositionally biased region" description="Basic and acidic residues" evidence="2">
    <location>
        <begin position="217"/>
        <end position="232"/>
    </location>
</feature>
<evidence type="ECO:0000313" key="4">
    <source>
        <dbReference type="EMBL" id="KAK3915967.1"/>
    </source>
</evidence>
<dbReference type="Pfam" id="PF23330">
    <property type="entry name" value="zf-C2H2_14"/>
    <property type="match status" value="1"/>
</dbReference>
<feature type="domain" description="C2H2-type" evidence="3">
    <location>
        <begin position="486"/>
        <end position="508"/>
    </location>
</feature>
<evidence type="ECO:0000256" key="1">
    <source>
        <dbReference type="SAM" id="Coils"/>
    </source>
</evidence>
<feature type="compositionally biased region" description="Polar residues" evidence="2">
    <location>
        <begin position="21"/>
        <end position="34"/>
    </location>
</feature>
<dbReference type="InterPro" id="IPR026811">
    <property type="entry name" value="CIZ1"/>
</dbReference>
<dbReference type="SMART" id="SM00451">
    <property type="entry name" value="ZnF_U1"/>
    <property type="match status" value="3"/>
</dbReference>
<feature type="compositionally biased region" description="Polar residues" evidence="2">
    <location>
        <begin position="539"/>
        <end position="549"/>
    </location>
</feature>
<dbReference type="GO" id="GO:0003676">
    <property type="term" value="F:nucleic acid binding"/>
    <property type="evidence" value="ECO:0007669"/>
    <property type="project" value="InterPro"/>
</dbReference>
<feature type="region of interest" description="Disordered" evidence="2">
    <location>
        <begin position="524"/>
        <end position="627"/>
    </location>
</feature>
<dbReference type="SMART" id="SM00355">
    <property type="entry name" value="ZnF_C2H2"/>
    <property type="match status" value="3"/>
</dbReference>
<protein>
    <submittedName>
        <fullName evidence="4">Zinc finger protein on ecdysone puffs</fullName>
    </submittedName>
</protein>
<feature type="compositionally biased region" description="Polar residues" evidence="2">
    <location>
        <begin position="207"/>
        <end position="216"/>
    </location>
</feature>
<dbReference type="EMBL" id="JAHWGI010000477">
    <property type="protein sequence ID" value="KAK3915967.1"/>
    <property type="molecule type" value="Genomic_DNA"/>
</dbReference>
<proteinExistence type="predicted"/>
<dbReference type="PROSITE" id="PS00028">
    <property type="entry name" value="ZINC_FINGER_C2H2_1"/>
    <property type="match status" value="1"/>
</dbReference>
<feature type="region of interest" description="Disordered" evidence="2">
    <location>
        <begin position="146"/>
        <end position="232"/>
    </location>
</feature>
<dbReference type="InterPro" id="IPR056345">
    <property type="entry name" value="Znf-C2H2_CIZ1"/>
</dbReference>
<sequence length="627" mass="69415">MANFQGGRKNPRNFNGPGGDISSSANTRGQNRNINGALLIKGPQNQDVKRVNPWQPGVAPGNRSSGGLLPTPPGLLQQPGTMQNAQLAVANNVLGLLLPNQNQMPPLAGFQPNRGGLLPPNPRLGFPNLNFGSQGQQHGLQGFNSAIGQGNQNSLGPNRPHPLLLGKRPEPYNKMGNRYQREGQKNVGRKDANSFPRNAGRNAAAGSKNNNHQSTNTKERKEDARDGKPASDVKCIKKSNDVQIEKESYTDIPSHNFYCHVCPCKMWDSDAFTNHVKSKSHQSMMNRLEEKYKKEAEVMRQDMQAEEKQKQISEVNQRRGKPLPAAFRTHCLMCNLHFYGNLIAHRKGSRHQNLKAFLHPTCQLCTKEFASRIDYDHHLLSAGHLAALKKETGKCVKQGGEAGLKNMPEQTDLETNKSTAISTENVQKTLDVLNKTASCDKVAVAKPGEKDCATVSTVSKPPIIPNFDSSKEIGMELLQEKTGYLCKCCNRFLSTAADAKIHCRSRFHYDKYVAHMDSKAGQSVKLSMPDESLKPPKTKANSELTTAKPQDSLHQEDEDNDDEGNWKRRRVLKEEKIANNVPNDNQMGNPNTEDKVDHKSEEKIESSSEVKKLTTDDAQEVKSSVKT</sequence>
<dbReference type="PANTHER" id="PTHR15491">
    <property type="match status" value="1"/>
</dbReference>
<comment type="caution">
    <text evidence="4">The sequence shown here is derived from an EMBL/GenBank/DDBJ whole genome shotgun (WGS) entry which is preliminary data.</text>
</comment>
<reference evidence="4" key="2">
    <citation type="journal article" date="2023" name="BMC Genomics">
        <title>Pest status, molecular evolution, and epigenetic factors derived from the genome assembly of Frankliniella fusca, a thysanopteran phytovirus vector.</title>
        <authorList>
            <person name="Catto M.A."/>
            <person name="Labadie P.E."/>
            <person name="Jacobson A.L."/>
            <person name="Kennedy G.G."/>
            <person name="Srinivasan R."/>
            <person name="Hunt B.G."/>
        </authorList>
    </citation>
    <scope>NUCLEOTIDE SEQUENCE</scope>
    <source>
        <strain evidence="4">PL_HMW_Pooled</strain>
    </source>
</reference>
<evidence type="ECO:0000259" key="3">
    <source>
        <dbReference type="PROSITE" id="PS00028"/>
    </source>
</evidence>
<reference evidence="4" key="1">
    <citation type="submission" date="2021-07" db="EMBL/GenBank/DDBJ databases">
        <authorList>
            <person name="Catto M.A."/>
            <person name="Jacobson A."/>
            <person name="Kennedy G."/>
            <person name="Labadie P."/>
            <person name="Hunt B.G."/>
            <person name="Srinivasan R."/>
        </authorList>
    </citation>
    <scope>NUCLEOTIDE SEQUENCE</scope>
    <source>
        <strain evidence="4">PL_HMW_Pooled</strain>
        <tissue evidence="4">Head</tissue>
    </source>
</reference>
<name>A0AAE1LF84_9NEOP</name>
<evidence type="ECO:0000256" key="2">
    <source>
        <dbReference type="SAM" id="MobiDB-lite"/>
    </source>
</evidence>
<organism evidence="4 5">
    <name type="scientific">Frankliniella fusca</name>
    <dbReference type="NCBI Taxonomy" id="407009"/>
    <lineage>
        <taxon>Eukaryota</taxon>
        <taxon>Metazoa</taxon>
        <taxon>Ecdysozoa</taxon>
        <taxon>Arthropoda</taxon>
        <taxon>Hexapoda</taxon>
        <taxon>Insecta</taxon>
        <taxon>Pterygota</taxon>
        <taxon>Neoptera</taxon>
        <taxon>Paraneoptera</taxon>
        <taxon>Thysanoptera</taxon>
        <taxon>Terebrantia</taxon>
        <taxon>Thripoidea</taxon>
        <taxon>Thripidae</taxon>
        <taxon>Frankliniella</taxon>
    </lineage>
</organism>
<feature type="compositionally biased region" description="Polar residues" evidence="2">
    <location>
        <begin position="580"/>
        <end position="591"/>
    </location>
</feature>
<dbReference type="InterPro" id="IPR013087">
    <property type="entry name" value="Znf_C2H2_type"/>
</dbReference>
<dbReference type="GO" id="GO:0008270">
    <property type="term" value="F:zinc ion binding"/>
    <property type="evidence" value="ECO:0007669"/>
    <property type="project" value="InterPro"/>
</dbReference>
<feature type="compositionally biased region" description="Basic and acidic residues" evidence="2">
    <location>
        <begin position="179"/>
        <end position="192"/>
    </location>
</feature>